<evidence type="ECO:0000313" key="2">
    <source>
        <dbReference type="Proteomes" id="UP001060085"/>
    </source>
</evidence>
<comment type="caution">
    <text evidence="1">The sequence shown here is derived from an EMBL/GenBank/DDBJ whole genome shotgun (WGS) entry which is preliminary data.</text>
</comment>
<organism evidence="1 2">
    <name type="scientific">Catharanthus roseus</name>
    <name type="common">Madagascar periwinkle</name>
    <name type="synonym">Vinca rosea</name>
    <dbReference type="NCBI Taxonomy" id="4058"/>
    <lineage>
        <taxon>Eukaryota</taxon>
        <taxon>Viridiplantae</taxon>
        <taxon>Streptophyta</taxon>
        <taxon>Embryophyta</taxon>
        <taxon>Tracheophyta</taxon>
        <taxon>Spermatophyta</taxon>
        <taxon>Magnoliopsida</taxon>
        <taxon>eudicotyledons</taxon>
        <taxon>Gunneridae</taxon>
        <taxon>Pentapetalae</taxon>
        <taxon>asterids</taxon>
        <taxon>lamiids</taxon>
        <taxon>Gentianales</taxon>
        <taxon>Apocynaceae</taxon>
        <taxon>Rauvolfioideae</taxon>
        <taxon>Vinceae</taxon>
        <taxon>Catharanthinae</taxon>
        <taxon>Catharanthus</taxon>
    </lineage>
</organism>
<accession>A0ACC0A3H8</accession>
<evidence type="ECO:0000313" key="1">
    <source>
        <dbReference type="EMBL" id="KAI5655012.1"/>
    </source>
</evidence>
<name>A0ACC0A3H8_CATRO</name>
<protein>
    <submittedName>
        <fullName evidence="1">Uncharacterized protein</fullName>
    </submittedName>
</protein>
<proteinExistence type="predicted"/>
<sequence length="266" mass="29185">MLQIQGCNGLQQQEHNISKVNNTTAISISNTHEKSAGKKSKALHALAEKGRRKRINHHLDTLRHFFPQLPKKQKASVLMEAVQRLKELRKQVADHVAITEKDEEGRGNGGVRRSTLFLPGEKDEVKVISYRPEGSDQGSEIRMVKATICCDDRQRLNADLTEAIRSVKGRVVKAEMATVGGRTKAVLVVKLCRDDGDGGGRGKDVVGSLRMALKAVVEDRALSCPVLLGSNLLSSRWSNLGHNRTIACGSVSDIMPKLDDPILKTI</sequence>
<keyword evidence="2" id="KW-1185">Reference proteome</keyword>
<dbReference type="EMBL" id="CM044707">
    <property type="protein sequence ID" value="KAI5655012.1"/>
    <property type="molecule type" value="Genomic_DNA"/>
</dbReference>
<gene>
    <name evidence="1" type="ORF">M9H77_32199</name>
</gene>
<dbReference type="Proteomes" id="UP001060085">
    <property type="component" value="Linkage Group LG07"/>
</dbReference>
<reference evidence="2" key="1">
    <citation type="journal article" date="2023" name="Nat. Plants">
        <title>Single-cell RNA sequencing provides a high-resolution roadmap for understanding the multicellular compartmentation of specialized metabolism.</title>
        <authorList>
            <person name="Sun S."/>
            <person name="Shen X."/>
            <person name="Li Y."/>
            <person name="Li Y."/>
            <person name="Wang S."/>
            <person name="Li R."/>
            <person name="Zhang H."/>
            <person name="Shen G."/>
            <person name="Guo B."/>
            <person name="Wei J."/>
            <person name="Xu J."/>
            <person name="St-Pierre B."/>
            <person name="Chen S."/>
            <person name="Sun C."/>
        </authorList>
    </citation>
    <scope>NUCLEOTIDE SEQUENCE [LARGE SCALE GENOMIC DNA]</scope>
</reference>